<reference evidence="1" key="1">
    <citation type="submission" date="2019-08" db="EMBL/GenBank/DDBJ databases">
        <authorList>
            <person name="Kucharzyk K."/>
            <person name="Murdoch R.W."/>
            <person name="Higgins S."/>
            <person name="Loffler F."/>
        </authorList>
    </citation>
    <scope>NUCLEOTIDE SEQUENCE</scope>
</reference>
<organism evidence="1">
    <name type="scientific">bioreactor metagenome</name>
    <dbReference type="NCBI Taxonomy" id="1076179"/>
    <lineage>
        <taxon>unclassified sequences</taxon>
        <taxon>metagenomes</taxon>
        <taxon>ecological metagenomes</taxon>
    </lineage>
</organism>
<comment type="caution">
    <text evidence="1">The sequence shown here is derived from an EMBL/GenBank/DDBJ whole genome shotgun (WGS) entry which is preliminary data.</text>
</comment>
<dbReference type="EMBL" id="VSSQ01117696">
    <property type="protein sequence ID" value="MPN52010.1"/>
    <property type="molecule type" value="Genomic_DNA"/>
</dbReference>
<gene>
    <name evidence="1" type="ORF">SDC9_199662</name>
</gene>
<accession>A0A645ILM8</accession>
<sequence length="101" mass="11086">MADLFHVQAYTGEYANPFPVLETLSHEMLGKLDTAVCHTFISQIRDSLLNNKVQLQDGREAEVIFFHPNGSSLPLVRTADGQIVDCSQRGAASISRVVSPN</sequence>
<evidence type="ECO:0000313" key="1">
    <source>
        <dbReference type="EMBL" id="MPN52010.1"/>
    </source>
</evidence>
<protein>
    <submittedName>
        <fullName evidence="1">Uncharacterized protein</fullName>
    </submittedName>
</protein>
<proteinExistence type="predicted"/>
<dbReference type="AlphaFoldDB" id="A0A645ILM8"/>
<name>A0A645ILM8_9ZZZZ</name>